<gene>
    <name evidence="1" type="ORF">EJQ19_28540</name>
</gene>
<dbReference type="OrthoDB" id="2943866at2"/>
<evidence type="ECO:0000313" key="2">
    <source>
        <dbReference type="Proteomes" id="UP000276128"/>
    </source>
</evidence>
<dbReference type="EMBL" id="RXHU01000109">
    <property type="protein sequence ID" value="RTE02988.1"/>
    <property type="molecule type" value="Genomic_DNA"/>
</dbReference>
<dbReference type="AlphaFoldDB" id="A0A430J5D6"/>
<protein>
    <recommendedName>
        <fullName evidence="3">Spore germination protein</fullName>
    </recommendedName>
</protein>
<reference evidence="1 2" key="1">
    <citation type="submission" date="2018-12" db="EMBL/GenBank/DDBJ databases">
        <title>Bacillus ochoae sp. nov., Paenibacillus whitsoniae sp. nov., Paenibacillus spiritus sp. nov. Isolated from the Mars Exploration Rover during spacecraft assembly.</title>
        <authorList>
            <person name="Seuylemezian A."/>
            <person name="Vaishampayan P."/>
        </authorList>
    </citation>
    <scope>NUCLEOTIDE SEQUENCE [LARGE SCALE GENOMIC DNA]</scope>
    <source>
        <strain evidence="1 2">MER 54</strain>
    </source>
</reference>
<dbReference type="InterPro" id="IPR019618">
    <property type="entry name" value="Spore_germination_GerPA"/>
</dbReference>
<dbReference type="Proteomes" id="UP000276128">
    <property type="component" value="Unassembled WGS sequence"/>
</dbReference>
<comment type="caution">
    <text evidence="1">The sequence shown here is derived from an EMBL/GenBank/DDBJ whole genome shotgun (WGS) entry which is preliminary data.</text>
</comment>
<sequence>MPTSIVFNMINVNSQHRNATVGIGENAQSSWDSHSKNNFGTGEFIGGPSFQVNVINVLNDNDFIDSPIYDEDFKPALTNQV</sequence>
<keyword evidence="2" id="KW-1185">Reference proteome</keyword>
<evidence type="ECO:0008006" key="3">
    <source>
        <dbReference type="Google" id="ProtNLM"/>
    </source>
</evidence>
<accession>A0A430J5D6</accession>
<dbReference type="RefSeq" id="WP_126144633.1">
    <property type="nucleotide sequence ID" value="NZ_RXHU01000109.1"/>
</dbReference>
<organism evidence="1 2">
    <name type="scientific">Paenibacillus whitsoniae</name>
    <dbReference type="NCBI Taxonomy" id="2496558"/>
    <lineage>
        <taxon>Bacteria</taxon>
        <taxon>Bacillati</taxon>
        <taxon>Bacillota</taxon>
        <taxon>Bacilli</taxon>
        <taxon>Bacillales</taxon>
        <taxon>Paenibacillaceae</taxon>
        <taxon>Paenibacillus</taxon>
    </lineage>
</organism>
<evidence type="ECO:0000313" key="1">
    <source>
        <dbReference type="EMBL" id="RTE02988.1"/>
    </source>
</evidence>
<dbReference type="Pfam" id="PF10676">
    <property type="entry name" value="gerPA"/>
    <property type="match status" value="1"/>
</dbReference>
<name>A0A430J5D6_9BACL</name>
<proteinExistence type="predicted"/>